<dbReference type="PROSITE" id="PS50110">
    <property type="entry name" value="RESPONSE_REGULATORY"/>
    <property type="match status" value="1"/>
</dbReference>
<comment type="caution">
    <text evidence="13">The sequence shown here is derived from an EMBL/GenBank/DDBJ whole genome shotgun (WGS) entry which is preliminary data.</text>
</comment>
<dbReference type="InterPro" id="IPR002545">
    <property type="entry name" value="CheW-lke_dom"/>
</dbReference>
<evidence type="ECO:0000256" key="4">
    <source>
        <dbReference type="ARBA" id="ARBA00022679"/>
    </source>
</evidence>
<evidence type="ECO:0000259" key="12">
    <source>
        <dbReference type="PROSITE" id="PS50894"/>
    </source>
</evidence>
<dbReference type="GO" id="GO:0004673">
    <property type="term" value="F:protein histidine kinase activity"/>
    <property type="evidence" value="ECO:0007669"/>
    <property type="project" value="UniProtKB-EC"/>
</dbReference>
<dbReference type="Pfam" id="PF01627">
    <property type="entry name" value="Hpt"/>
    <property type="match status" value="1"/>
</dbReference>
<dbReference type="Gene3D" id="3.30.565.10">
    <property type="entry name" value="Histidine kinase-like ATPase, C-terminal domain"/>
    <property type="match status" value="1"/>
</dbReference>
<evidence type="ECO:0000256" key="2">
    <source>
        <dbReference type="ARBA" id="ARBA00012438"/>
    </source>
</evidence>
<dbReference type="FunFam" id="3.30.565.10:FF:000016">
    <property type="entry name" value="Chemotaxis protein CheA, putative"/>
    <property type="match status" value="1"/>
</dbReference>
<feature type="domain" description="Histidine kinase" evidence="9">
    <location>
        <begin position="451"/>
        <end position="685"/>
    </location>
</feature>
<dbReference type="InterPro" id="IPR011006">
    <property type="entry name" value="CheY-like_superfamily"/>
</dbReference>
<dbReference type="PRINTS" id="PR00344">
    <property type="entry name" value="BCTRLSENSOR"/>
</dbReference>
<evidence type="ECO:0000256" key="3">
    <source>
        <dbReference type="ARBA" id="ARBA00022553"/>
    </source>
</evidence>
<dbReference type="EMBL" id="JBAFSM010000022">
    <property type="protein sequence ID" value="MEG3437967.1"/>
    <property type="molecule type" value="Genomic_DNA"/>
</dbReference>
<protein>
    <recommendedName>
        <fullName evidence="2">histidine kinase</fullName>
        <ecNumber evidence="2">2.7.13.3</ecNumber>
    </recommendedName>
</protein>
<dbReference type="InterPro" id="IPR051315">
    <property type="entry name" value="Bact_Chemotaxis_CheA"/>
</dbReference>
<dbReference type="InterPro" id="IPR036641">
    <property type="entry name" value="HPT_dom_sf"/>
</dbReference>
<dbReference type="InterPro" id="IPR036890">
    <property type="entry name" value="HATPase_C_sf"/>
</dbReference>
<dbReference type="RefSeq" id="WP_332865450.1">
    <property type="nucleotide sequence ID" value="NZ_JBAFSM010000022.1"/>
</dbReference>
<proteinExistence type="predicted"/>
<keyword evidence="14" id="KW-1185">Reference proteome</keyword>
<dbReference type="InterPro" id="IPR003594">
    <property type="entry name" value="HATPase_dom"/>
</dbReference>
<dbReference type="Pfam" id="PF01584">
    <property type="entry name" value="CheW"/>
    <property type="match status" value="1"/>
</dbReference>
<dbReference type="CDD" id="cd00088">
    <property type="entry name" value="HPT"/>
    <property type="match status" value="1"/>
</dbReference>
<dbReference type="PROSITE" id="PS50109">
    <property type="entry name" value="HIS_KIN"/>
    <property type="match status" value="1"/>
</dbReference>
<dbReference type="SUPFAM" id="SSF47226">
    <property type="entry name" value="Histidine-containing phosphotransfer domain, HPT domain"/>
    <property type="match status" value="1"/>
</dbReference>
<dbReference type="InterPro" id="IPR008207">
    <property type="entry name" value="Sig_transdc_His_kin_Hpt_dom"/>
</dbReference>
<comment type="catalytic activity">
    <reaction evidence="1">
        <text>ATP + protein L-histidine = ADP + protein N-phospho-L-histidine.</text>
        <dbReference type="EC" id="2.7.13.3"/>
    </reaction>
</comment>
<dbReference type="InterPro" id="IPR004358">
    <property type="entry name" value="Sig_transdc_His_kin-like_C"/>
</dbReference>
<dbReference type="SUPFAM" id="SSF50341">
    <property type="entry name" value="CheW-like"/>
    <property type="match status" value="1"/>
</dbReference>
<dbReference type="InterPro" id="IPR005467">
    <property type="entry name" value="His_kinase_dom"/>
</dbReference>
<dbReference type="InterPro" id="IPR036061">
    <property type="entry name" value="CheW-like_dom_sf"/>
</dbReference>
<evidence type="ECO:0000313" key="13">
    <source>
        <dbReference type="EMBL" id="MEG3437967.1"/>
    </source>
</evidence>
<dbReference type="SUPFAM" id="SSF52172">
    <property type="entry name" value="CheY-like"/>
    <property type="match status" value="1"/>
</dbReference>
<feature type="domain" description="CheW-like" evidence="11">
    <location>
        <begin position="687"/>
        <end position="829"/>
    </location>
</feature>
<dbReference type="SMART" id="SM00073">
    <property type="entry name" value="HPT"/>
    <property type="match status" value="1"/>
</dbReference>
<keyword evidence="5 13" id="KW-0418">Kinase</keyword>
<dbReference type="Gene3D" id="2.30.30.40">
    <property type="entry name" value="SH3 Domains"/>
    <property type="match status" value="1"/>
</dbReference>
<dbReference type="PROSITE" id="PS50894">
    <property type="entry name" value="HPT"/>
    <property type="match status" value="1"/>
</dbReference>
<dbReference type="SMART" id="SM00387">
    <property type="entry name" value="HATPase_c"/>
    <property type="match status" value="1"/>
</dbReference>
<evidence type="ECO:0000313" key="14">
    <source>
        <dbReference type="Proteomes" id="UP001328733"/>
    </source>
</evidence>
<keyword evidence="3 8" id="KW-0597">Phosphoprotein</keyword>
<dbReference type="Gene3D" id="3.40.50.2300">
    <property type="match status" value="1"/>
</dbReference>
<feature type="modified residue" description="4-aspartylphosphate" evidence="8">
    <location>
        <position position="901"/>
    </location>
</feature>
<dbReference type="SMART" id="SM00260">
    <property type="entry name" value="CheW"/>
    <property type="match status" value="1"/>
</dbReference>
<evidence type="ECO:0000259" key="9">
    <source>
        <dbReference type="PROSITE" id="PS50109"/>
    </source>
</evidence>
<dbReference type="PROSITE" id="PS50851">
    <property type="entry name" value="CHEW"/>
    <property type="match status" value="1"/>
</dbReference>
<evidence type="ECO:0000256" key="8">
    <source>
        <dbReference type="PROSITE-ProRule" id="PRU00169"/>
    </source>
</evidence>
<name>A0AAW9QUG7_9CHRO</name>
<feature type="domain" description="Response regulatory" evidence="10">
    <location>
        <begin position="851"/>
        <end position="968"/>
    </location>
</feature>
<dbReference type="InterPro" id="IPR001789">
    <property type="entry name" value="Sig_transdc_resp-reg_receiver"/>
</dbReference>
<reference evidence="13 14" key="1">
    <citation type="submission" date="2024-01" db="EMBL/GenBank/DDBJ databases">
        <title>Genomic insights into the taxonomy and metabolism of the cyanobacterium Pannus brasiliensis CCIBt3594.</title>
        <authorList>
            <person name="Machado M."/>
            <person name="Botero N.B."/>
            <person name="Andreote A.P.D."/>
            <person name="Feitosa A.M.T."/>
            <person name="Popin R."/>
            <person name="Sivonen K."/>
            <person name="Fiore M.F."/>
        </authorList>
    </citation>
    <scope>NUCLEOTIDE SEQUENCE [LARGE SCALE GENOMIC DNA]</scope>
    <source>
        <strain evidence="13 14">CCIBt3594</strain>
    </source>
</reference>
<evidence type="ECO:0000256" key="5">
    <source>
        <dbReference type="ARBA" id="ARBA00022777"/>
    </source>
</evidence>
<dbReference type="EC" id="2.7.13.3" evidence="2"/>
<dbReference type="Gene3D" id="1.20.120.160">
    <property type="entry name" value="HPT domain"/>
    <property type="match status" value="1"/>
</dbReference>
<evidence type="ECO:0000256" key="6">
    <source>
        <dbReference type="ARBA" id="ARBA00023012"/>
    </source>
</evidence>
<gene>
    <name evidence="13" type="ORF">V0288_12635</name>
</gene>
<dbReference type="GO" id="GO:0006935">
    <property type="term" value="P:chemotaxis"/>
    <property type="evidence" value="ECO:0007669"/>
    <property type="project" value="InterPro"/>
</dbReference>
<accession>A0AAW9QUG7</accession>
<dbReference type="SUPFAM" id="SSF55874">
    <property type="entry name" value="ATPase domain of HSP90 chaperone/DNA topoisomerase II/histidine kinase"/>
    <property type="match status" value="1"/>
</dbReference>
<dbReference type="PANTHER" id="PTHR43395:SF1">
    <property type="entry name" value="CHEMOTAXIS PROTEIN CHEA"/>
    <property type="match status" value="1"/>
</dbReference>
<feature type="domain" description="HPt" evidence="12">
    <location>
        <begin position="1"/>
        <end position="108"/>
    </location>
</feature>
<sequence>MNTEQEMRLQFLDEAEEYIDTIETGILTLDPEGDWQKWDTVLRAAHSIKGGAAMMGYQPLSDMAHHLEDFFKIIKATRGQSVDSRVEADLLQGLDCSRRGISLYRNGTTIDPVWVAANFDPLLDRLRGALGELNEEIENDLLAADAGEDMAVFLFQTEVESCLERLEGTLSDPDNPIVREEFRVAMQELGGLGEMLELPNFASLCASIEERLTLVTELELIEIARLALQELQRARALVLIGQREAIPTGLEVVESFGESIDPADLDLDFTLDTLNFIDTIDGIDEPFSLPALEESDLAFFDELPDELPLETLEPAGFPEPEIPVAVNTEAEAISLADFPAEGDTADNITRVPTRQLEQLGDLVNELTLDRNSLNLQLSTVRSLFALLGQRVSILGRANQSLRDIYDRGQEELRNWGNRSSGPLSDGLSLSRQPAADSFDRLEMDRYSDLHSILQELMETIVQIQEVTGDIDTNIENTRRTAQDITRSSRILQDKVTRVRLRPFSDLVGRFPRVAREMSVKYGKPVHLKIIGGDTPLDRSILDALGDPLVHLLRNAFDHGIEDPDTRERRGKPREGQIEISATYRGSQVVIAIRDDGGGIDPEKIAAKAMQMGFTAEDITKLDRQDLLNLIFEPGFSTASSVTELSGRGIGMDIVRTKVAALRGRLGIDTRPDEGTTITIAVPFSLSVLRVLLVESGGMPLAFPTVTIEEMLVATPEMRLVRDGRQFLDIDGDLLPLFNLREHFQFSRPFLKPESSISAIIPRSVVLIAAAGERLVGIEVDAYFGEQEVTSRAVEGGFPLPPGFDRCTILGDGRVVPLVSVYDLLEAIERRSFTIPFAERPVPVTPPSSKDLILVVDDSINVRRFLAATLEKAGYRVQQARDGQDAVEKLQDGLPVRAVICDIEMPRLDGFGFLAQVRARREYRDLPIFLLTSRSGEKHRQLAFTLGASGYFSKPFQEQELLQAIREALSIAVNRV</sequence>
<dbReference type="PANTHER" id="PTHR43395">
    <property type="entry name" value="SENSOR HISTIDINE KINASE CHEA"/>
    <property type="match status" value="1"/>
</dbReference>
<evidence type="ECO:0000259" key="10">
    <source>
        <dbReference type="PROSITE" id="PS50110"/>
    </source>
</evidence>
<dbReference type="Pfam" id="PF00072">
    <property type="entry name" value="Response_reg"/>
    <property type="match status" value="1"/>
</dbReference>
<keyword evidence="6" id="KW-0902">Two-component regulatory system</keyword>
<keyword evidence="4 13" id="KW-0808">Transferase</keyword>
<dbReference type="SMART" id="SM00448">
    <property type="entry name" value="REC"/>
    <property type="match status" value="1"/>
</dbReference>
<evidence type="ECO:0000256" key="1">
    <source>
        <dbReference type="ARBA" id="ARBA00000085"/>
    </source>
</evidence>
<evidence type="ECO:0000259" key="11">
    <source>
        <dbReference type="PROSITE" id="PS50851"/>
    </source>
</evidence>
<dbReference type="AlphaFoldDB" id="A0AAW9QUG7"/>
<feature type="modified residue" description="Phosphohistidine" evidence="7">
    <location>
        <position position="46"/>
    </location>
</feature>
<dbReference type="Proteomes" id="UP001328733">
    <property type="component" value="Unassembled WGS sequence"/>
</dbReference>
<dbReference type="Pfam" id="PF02518">
    <property type="entry name" value="HATPase_c"/>
    <property type="match status" value="1"/>
</dbReference>
<organism evidence="13 14">
    <name type="scientific">Pannus brasiliensis CCIBt3594</name>
    <dbReference type="NCBI Taxonomy" id="1427578"/>
    <lineage>
        <taxon>Bacteria</taxon>
        <taxon>Bacillati</taxon>
        <taxon>Cyanobacteriota</taxon>
        <taxon>Cyanophyceae</taxon>
        <taxon>Oscillatoriophycideae</taxon>
        <taxon>Chroococcales</taxon>
        <taxon>Microcystaceae</taxon>
        <taxon>Pannus</taxon>
    </lineage>
</organism>
<dbReference type="GO" id="GO:0000160">
    <property type="term" value="P:phosphorelay signal transduction system"/>
    <property type="evidence" value="ECO:0007669"/>
    <property type="project" value="UniProtKB-KW"/>
</dbReference>
<evidence type="ECO:0000256" key="7">
    <source>
        <dbReference type="PROSITE-ProRule" id="PRU00110"/>
    </source>
</evidence>